<dbReference type="PANTHER" id="PTHR21047:SF2">
    <property type="entry name" value="THYMIDINE DIPHOSPHO-4-KETO-RHAMNOSE 3,5-EPIMERASE"/>
    <property type="match status" value="1"/>
</dbReference>
<dbReference type="OrthoDB" id="2990at2157"/>
<feature type="binding site" evidence="2">
    <location>
        <position position="158"/>
    </location>
    <ligand>
        <name>substrate</name>
    </ligand>
</feature>
<feature type="active site" description="Proton donor" evidence="1">
    <location>
        <position position="126"/>
    </location>
</feature>
<dbReference type="GO" id="GO:0019305">
    <property type="term" value="P:dTDP-rhamnose biosynthetic process"/>
    <property type="evidence" value="ECO:0007669"/>
    <property type="project" value="UniProtKB-UniRule"/>
</dbReference>
<keyword evidence="4" id="KW-0413">Isomerase</keyword>
<evidence type="ECO:0000256" key="3">
    <source>
        <dbReference type="PIRSR" id="PIRSR600888-3"/>
    </source>
</evidence>
<sequence>MPFSISPTEIPEVLLITYQRFPDERGYFAELYKSSSLPFLEVRQVNMSFSRKGVVRGLHYQLKPFEQGKLVTVLQGRILDLALDIRLGSPTYGKFVTREITPGLMLWVPPGFAHGFQALEESTVVYFTSKEYSPAHERCVHYLDLGIRWPLDAIVNRKDSSCPPLSQAENNFSYP</sequence>
<dbReference type="GO" id="GO:0005829">
    <property type="term" value="C:cytosol"/>
    <property type="evidence" value="ECO:0007669"/>
    <property type="project" value="TreeGrafter"/>
</dbReference>
<dbReference type="PANTHER" id="PTHR21047">
    <property type="entry name" value="DTDP-6-DEOXY-D-GLUCOSE-3,5 EPIMERASE"/>
    <property type="match status" value="1"/>
</dbReference>
<dbReference type="InterPro" id="IPR000888">
    <property type="entry name" value="RmlC-like"/>
</dbReference>
<dbReference type="Gene3D" id="2.60.120.10">
    <property type="entry name" value="Jelly Rolls"/>
    <property type="match status" value="1"/>
</dbReference>
<dbReference type="GO" id="GO:0000271">
    <property type="term" value="P:polysaccharide biosynthetic process"/>
    <property type="evidence" value="ECO:0007669"/>
    <property type="project" value="TreeGrafter"/>
</dbReference>
<proteinExistence type="inferred from homology"/>
<organism evidence="5 6">
    <name type="scientific">Metallosphaera yellowstonensis MK1</name>
    <dbReference type="NCBI Taxonomy" id="671065"/>
    <lineage>
        <taxon>Archaea</taxon>
        <taxon>Thermoproteota</taxon>
        <taxon>Thermoprotei</taxon>
        <taxon>Sulfolobales</taxon>
        <taxon>Sulfolobaceae</taxon>
        <taxon>Metallosphaera</taxon>
    </lineage>
</organism>
<feature type="binding site" evidence="2">
    <location>
        <begin position="44"/>
        <end position="46"/>
    </location>
    <ligand>
        <name>substrate</name>
    </ligand>
</feature>
<feature type="site" description="Participates in a stacking interaction with the thymidine ring of dTDP-4-oxo-6-deoxyglucose" evidence="3">
    <location>
        <position position="132"/>
    </location>
</feature>
<dbReference type="CDD" id="cd00438">
    <property type="entry name" value="cupin_RmlC"/>
    <property type="match status" value="1"/>
</dbReference>
<name>H2C9U4_9CREN</name>
<protein>
    <recommendedName>
        <fullName evidence="4">dTDP-4-dehydrorhamnose 3,5-epimerase</fullName>
        <ecNumber evidence="4">5.1.3.13</ecNumber>
    </recommendedName>
    <alternativeName>
        <fullName evidence="4">Thymidine diphospho-4-keto-rhamnose 3,5-epimerase</fullName>
    </alternativeName>
</protein>
<evidence type="ECO:0000313" key="5">
    <source>
        <dbReference type="EMBL" id="EHP68920.1"/>
    </source>
</evidence>
<dbReference type="AlphaFoldDB" id="H2C9U4"/>
<keyword evidence="6" id="KW-1185">Reference proteome</keyword>
<evidence type="ECO:0000313" key="6">
    <source>
        <dbReference type="Proteomes" id="UP000003980"/>
    </source>
</evidence>
<dbReference type="GO" id="GO:0008830">
    <property type="term" value="F:dTDP-4-dehydrorhamnose 3,5-epimerase activity"/>
    <property type="evidence" value="ECO:0007669"/>
    <property type="project" value="UniProtKB-UniRule"/>
</dbReference>
<comment type="function">
    <text evidence="4">Catalyzes the epimerization of the C3' and C5'positions of dTDP-6-deoxy-D-xylo-4-hexulose, forming dTDP-6-deoxy-L-lyxo-4-hexulose.</text>
</comment>
<evidence type="ECO:0000256" key="4">
    <source>
        <dbReference type="RuleBase" id="RU364069"/>
    </source>
</evidence>
<reference evidence="5 6" key="1">
    <citation type="submission" date="2012-01" db="EMBL/GenBank/DDBJ databases">
        <title>Improved High-Quality Draft sequence of Metallosphaera yellowstonensis MK1.</title>
        <authorList>
            <consortium name="US DOE Joint Genome Institute"/>
            <person name="Lucas S."/>
            <person name="Han J."/>
            <person name="Cheng J.-F."/>
            <person name="Goodwin L."/>
            <person name="Pitluck S."/>
            <person name="Peters L."/>
            <person name="Teshima H."/>
            <person name="Detter J.C."/>
            <person name="Han C."/>
            <person name="Tapia R."/>
            <person name="Land M."/>
            <person name="Hauser L."/>
            <person name="Kyrpides N."/>
            <person name="Kozubal M."/>
            <person name="Macur R.E."/>
            <person name="Jay Z."/>
            <person name="Inskeep W."/>
            <person name="Woyke T."/>
        </authorList>
    </citation>
    <scope>NUCLEOTIDE SEQUENCE [LARGE SCALE GENOMIC DNA]</scope>
    <source>
        <strain evidence="5 6">MK1</strain>
    </source>
</reference>
<gene>
    <name evidence="5" type="ORF">MetMK1DRAFT_00033690</name>
</gene>
<dbReference type="SUPFAM" id="SSF51182">
    <property type="entry name" value="RmlC-like cupins"/>
    <property type="match status" value="1"/>
</dbReference>
<dbReference type="Proteomes" id="UP000003980">
    <property type="component" value="Unassembled WGS sequence"/>
</dbReference>
<evidence type="ECO:0000256" key="2">
    <source>
        <dbReference type="PIRSR" id="PIRSR600888-2"/>
    </source>
</evidence>
<dbReference type="UniPathway" id="UPA00124"/>
<evidence type="ECO:0000256" key="1">
    <source>
        <dbReference type="PIRSR" id="PIRSR600888-1"/>
    </source>
</evidence>
<dbReference type="eggNOG" id="arCOG04188">
    <property type="taxonomic scope" value="Archaea"/>
</dbReference>
<dbReference type="STRING" id="671065.MetMK1DRAFT_00033690"/>
<feature type="binding site" evidence="2">
    <location>
        <position position="137"/>
    </location>
    <ligand>
        <name>substrate</name>
    </ligand>
</feature>
<accession>H2C9U4</accession>
<feature type="binding site" evidence="2">
    <location>
        <position position="69"/>
    </location>
    <ligand>
        <name>substrate</name>
    </ligand>
</feature>
<feature type="active site" description="Proton acceptor" evidence="1">
    <location>
        <position position="59"/>
    </location>
</feature>
<feature type="binding site" evidence="2">
    <location>
        <position position="30"/>
    </location>
    <ligand>
        <name>substrate</name>
    </ligand>
</feature>
<comment type="pathway">
    <text evidence="4">Carbohydrate biosynthesis; dTDP-L-rhamnose biosynthesis.</text>
</comment>
<dbReference type="EMBL" id="JH597770">
    <property type="protein sequence ID" value="EHP68920.1"/>
    <property type="molecule type" value="Genomic_DNA"/>
</dbReference>
<dbReference type="InterPro" id="IPR014710">
    <property type="entry name" value="RmlC-like_jellyroll"/>
</dbReference>
<dbReference type="HOGENOM" id="CLU_090940_1_1_2"/>
<comment type="catalytic activity">
    <reaction evidence="4">
        <text>dTDP-4-dehydro-6-deoxy-alpha-D-glucose = dTDP-4-dehydro-beta-L-rhamnose</text>
        <dbReference type="Rhea" id="RHEA:16969"/>
        <dbReference type="ChEBI" id="CHEBI:57649"/>
        <dbReference type="ChEBI" id="CHEBI:62830"/>
        <dbReference type="EC" id="5.1.3.13"/>
    </reaction>
</comment>
<dbReference type="RefSeq" id="WP_009075837.1">
    <property type="nucleotide sequence ID" value="NZ_JH597770.1"/>
</dbReference>
<dbReference type="Pfam" id="PF00908">
    <property type="entry name" value="dTDP_sugar_isom"/>
    <property type="match status" value="1"/>
</dbReference>
<feature type="binding site" evidence="2">
    <location>
        <position position="25"/>
    </location>
    <ligand>
        <name>substrate</name>
    </ligand>
</feature>
<dbReference type="NCBIfam" id="TIGR01221">
    <property type="entry name" value="rmlC"/>
    <property type="match status" value="1"/>
</dbReference>
<dbReference type="InterPro" id="IPR011051">
    <property type="entry name" value="RmlC_Cupin_sf"/>
</dbReference>
<dbReference type="EC" id="5.1.3.13" evidence="4"/>
<feature type="binding site" evidence="2">
    <location>
        <position position="114"/>
    </location>
    <ligand>
        <name>substrate</name>
    </ligand>
</feature>
<feature type="binding site" evidence="2">
    <location>
        <position position="56"/>
    </location>
    <ligand>
        <name>substrate</name>
    </ligand>
</feature>
<comment type="similarity">
    <text evidence="4">Belongs to the dTDP-4-dehydrorhamnose 3,5-epimerase family.</text>
</comment>
<comment type="subunit">
    <text evidence="4">Homodimer.</text>
</comment>